<proteinExistence type="predicted"/>
<reference evidence="1" key="1">
    <citation type="submission" date="2020-05" db="EMBL/GenBank/DDBJ databases">
        <authorList>
            <person name="Chiriac C."/>
            <person name="Salcher M."/>
            <person name="Ghai R."/>
            <person name="Kavagutti S V."/>
        </authorList>
    </citation>
    <scope>NUCLEOTIDE SEQUENCE</scope>
</reference>
<evidence type="ECO:0000313" key="1">
    <source>
        <dbReference type="EMBL" id="CAB5225416.1"/>
    </source>
</evidence>
<dbReference type="EMBL" id="LR798348">
    <property type="protein sequence ID" value="CAB5225416.1"/>
    <property type="molecule type" value="Genomic_DNA"/>
</dbReference>
<accession>A0A6J7X479</accession>
<gene>
    <name evidence="1" type="ORF">UFOVP745_14</name>
</gene>
<name>A0A6J7X479_9CAUD</name>
<sequence length="231" mass="22928">MPDSTLSSLTAATAGLGGLFYGTQAGIDKKFTSTAAGATLIEAANAAAQRTAMSVPSISDLNTKLNLSGGALSGAISMPLAASETLANARINGICFGTSAATSTNTLSSFNNGFHFYTSGTLSMLNTSAELGLHPEVKIGWATHSGANVGKDLYLSRAAAAVLQLGADAATTATNQTIKAHNVTTGTGANLILSGGTGSVANGVVIISRLPTSNPGPGILWNNDGTPAIGT</sequence>
<organism evidence="1">
    <name type="scientific">uncultured Caudovirales phage</name>
    <dbReference type="NCBI Taxonomy" id="2100421"/>
    <lineage>
        <taxon>Viruses</taxon>
        <taxon>Duplodnaviria</taxon>
        <taxon>Heunggongvirae</taxon>
        <taxon>Uroviricota</taxon>
        <taxon>Caudoviricetes</taxon>
        <taxon>Peduoviridae</taxon>
        <taxon>Maltschvirus</taxon>
        <taxon>Maltschvirus maltsch</taxon>
    </lineage>
</organism>
<protein>
    <submittedName>
        <fullName evidence="1">Uncharacterized protein</fullName>
    </submittedName>
</protein>